<dbReference type="Gene3D" id="2.40.10.10">
    <property type="entry name" value="Trypsin-like serine proteases"/>
    <property type="match status" value="2"/>
</dbReference>
<dbReference type="PRINTS" id="PR00834">
    <property type="entry name" value="PROTEASES2C"/>
</dbReference>
<protein>
    <submittedName>
        <fullName evidence="2">Trypsin-like peptidase domain-containing protein</fullName>
    </submittedName>
</protein>
<dbReference type="EMBL" id="LT629971">
    <property type="protein sequence ID" value="SEH92542.1"/>
    <property type="molecule type" value="Genomic_DNA"/>
</dbReference>
<reference evidence="3" key="1">
    <citation type="submission" date="2016-10" db="EMBL/GenBank/DDBJ databases">
        <authorList>
            <person name="Varghese N."/>
            <person name="Submissions S."/>
        </authorList>
    </citation>
    <scope>NUCLEOTIDE SEQUENCE [LARGE SCALE GENOMIC DNA]</scope>
    <source>
        <strain evidence="3">DSM 45405</strain>
    </source>
</reference>
<dbReference type="PANTHER" id="PTHR43019:SF23">
    <property type="entry name" value="PROTEASE DO-LIKE 5, CHLOROPLASTIC"/>
    <property type="match status" value="1"/>
</dbReference>
<accession>A0A1H6LUX3</accession>
<dbReference type="GO" id="GO:0004252">
    <property type="term" value="F:serine-type endopeptidase activity"/>
    <property type="evidence" value="ECO:0007669"/>
    <property type="project" value="InterPro"/>
</dbReference>
<dbReference type="RefSeq" id="WP_083410127.1">
    <property type="nucleotide sequence ID" value="NZ_LT629971.1"/>
</dbReference>
<keyword evidence="3" id="KW-1185">Reference proteome</keyword>
<gene>
    <name evidence="2" type="ORF">SAMN04489835_5775</name>
</gene>
<dbReference type="Proteomes" id="UP000182915">
    <property type="component" value="Chromosome I"/>
</dbReference>
<sequence length="249" mass="24585">MMRAPLAALAAVAAVVLAGCAQVVTGMPKVPAAVLPAITSTPAPDAVVEAARHSVVKVRAPAGDCGRLLGGTGFVVAPNRVLTAAHVVAGSDSVSISADDTVLDGQVISYDAAADVAIIDVPGLAAAPLNLAGLPVAPATEAVALGFPDGGAFTALPARVSQVVDLTGPDIYRTTTVTRAVYIVSLPGGLPAGASGGPLVDRSGRVLGIMFGNDVEHADTGFALTSVELARHTTALTGGLPVWTGDCVS</sequence>
<dbReference type="InterPro" id="IPR009003">
    <property type="entry name" value="Peptidase_S1_PA"/>
</dbReference>
<dbReference type="InterPro" id="IPR001940">
    <property type="entry name" value="Peptidase_S1C"/>
</dbReference>
<dbReference type="SUPFAM" id="SSF50494">
    <property type="entry name" value="Trypsin-like serine proteases"/>
    <property type="match status" value="1"/>
</dbReference>
<proteinExistence type="predicted"/>
<name>A0A1H6LUX3_MYCRU</name>
<dbReference type="Pfam" id="PF13365">
    <property type="entry name" value="Trypsin_2"/>
    <property type="match status" value="1"/>
</dbReference>
<feature type="chain" id="PRO_5039164284" evidence="1">
    <location>
        <begin position="19"/>
        <end position="249"/>
    </location>
</feature>
<dbReference type="PROSITE" id="PS51257">
    <property type="entry name" value="PROKAR_LIPOPROTEIN"/>
    <property type="match status" value="1"/>
</dbReference>
<keyword evidence="1" id="KW-0732">Signal</keyword>
<dbReference type="AlphaFoldDB" id="A0A1H6LUX3"/>
<dbReference type="STRING" id="370526.SAMN04489835_5775"/>
<feature type="signal peptide" evidence="1">
    <location>
        <begin position="1"/>
        <end position="18"/>
    </location>
</feature>
<dbReference type="InterPro" id="IPR043504">
    <property type="entry name" value="Peptidase_S1_PA_chymotrypsin"/>
</dbReference>
<evidence type="ECO:0000256" key="1">
    <source>
        <dbReference type="SAM" id="SignalP"/>
    </source>
</evidence>
<organism evidence="2 3">
    <name type="scientific">Mycolicibacterium rutilum</name>
    <name type="common">Mycobacterium rutilum</name>
    <dbReference type="NCBI Taxonomy" id="370526"/>
    <lineage>
        <taxon>Bacteria</taxon>
        <taxon>Bacillati</taxon>
        <taxon>Actinomycetota</taxon>
        <taxon>Actinomycetes</taxon>
        <taxon>Mycobacteriales</taxon>
        <taxon>Mycobacteriaceae</taxon>
        <taxon>Mycolicibacterium</taxon>
    </lineage>
</organism>
<dbReference type="OrthoDB" id="9766361at2"/>
<evidence type="ECO:0000313" key="2">
    <source>
        <dbReference type="EMBL" id="SEH92542.1"/>
    </source>
</evidence>
<dbReference type="GO" id="GO:0006508">
    <property type="term" value="P:proteolysis"/>
    <property type="evidence" value="ECO:0007669"/>
    <property type="project" value="InterPro"/>
</dbReference>
<dbReference type="PANTHER" id="PTHR43019">
    <property type="entry name" value="SERINE ENDOPROTEASE DEGS"/>
    <property type="match status" value="1"/>
</dbReference>
<evidence type="ECO:0000313" key="3">
    <source>
        <dbReference type="Proteomes" id="UP000182915"/>
    </source>
</evidence>